<dbReference type="Proteomes" id="UP000182761">
    <property type="component" value="Unassembled WGS sequence"/>
</dbReference>
<evidence type="ECO:0000256" key="3">
    <source>
        <dbReference type="ARBA" id="ARBA00022801"/>
    </source>
</evidence>
<dbReference type="OrthoDB" id="9792152at2"/>
<evidence type="ECO:0000259" key="4">
    <source>
        <dbReference type="Pfam" id="PF01483"/>
    </source>
</evidence>
<dbReference type="STRING" id="1586267.GCA_001418685_00689"/>
<dbReference type="SUPFAM" id="SSF55486">
    <property type="entry name" value="Metalloproteases ('zincins'), catalytic domain"/>
    <property type="match status" value="1"/>
</dbReference>
<dbReference type="InterPro" id="IPR002884">
    <property type="entry name" value="P_dom"/>
</dbReference>
<sequence length="908" mass="100637">MYIFVIIITLKKQKYMKNFFLLTFIFFLAIPSNAQNYWKRTSLAGKQIKNENINLTIEDLYALDIYSLKKQLKSSPLRGTNKAPIIVYIPTAEGKIEKFSVYHAPVIDEEIENKYNLYSYVGIGLDDKNKYIRFSISPNQFNSMILDNTGKIQLIDPYTTDGEVYSVRIRKGPDFKDFKCNTVDEIPTEKSISNKIASRDRKFRTYRLALSVTGEYTQHFNGLNGALQQINITLTRVNGILEKDLAVNLKMINNISLIYADPDTDPYSDYTLMDNWNMELQKTLTAVVGEDNYDIGHLFGATGGGGNAGCIGCICVSPILDQNGIPVKLGKGSGITSPANNNPSGDHFDIDYVAHEIGHQLGANHTFSYKIEDTGVNIEPGSGSTIMGYAGITNANVQENSDAYFHSASIHQITYNLQSKICGTSFNIPNKPPIVNVGAPSVTIPIGTRFYLDAEGTTDLEGDELTFCWEQDDNATNKVIKVDPTQDSGPIFRSFPPTSSSRRYFPSLTTDLHSPETWETVSNVKRNLHFTVTVRDNNPNKPQTKIETKEVVVSNTAGPFIVTFPTADYVANKESSINVTWKVANTTAHPFNTQYVKISLVTDDGQTITPLVDNIPNSGNATVNLPANVTAKKAKIMVEATNNIFFALSDNFSIGYEPVEICKNYTYMGSPKPIPDGKGNNASGGYASMNINIPEEDSYGELKSIKATVDIDHENISDLYVVLQSPLPDWKQAILWNLDCFSKYKTYSGLHVTFDDAGDKVKCSSPITGTIKPYKPLQTLYKKKFSGEWLLGVADYYLNSTGTLNSFSLNVCSTNYRQLNTENIITGTPSFKIYPNPSGGILTIDLGVNRFKGNTIQVKIYSLAGSLLFKKVEKNKLFTVDLTNYPAGIYTINISGNGHSLSKNIIKK</sequence>
<reference evidence="6 7" key="1">
    <citation type="submission" date="2016-01" db="EMBL/GenBank/DDBJ databases">
        <authorList>
            <person name="McClelland M."/>
            <person name="Jain A."/>
            <person name="Saraogi P."/>
            <person name="Mendelson R."/>
            <person name="Westerman R."/>
            <person name="SanMiguel P."/>
            <person name="Csonka L."/>
        </authorList>
    </citation>
    <scope>NUCLEOTIDE SEQUENCE [LARGE SCALE GENOMIC DNA]</scope>
    <source>
        <strain evidence="6 7">R-53146</strain>
    </source>
</reference>
<dbReference type="Gene3D" id="3.40.390.10">
    <property type="entry name" value="Collagenase (Catalytic Domain)"/>
    <property type="match status" value="1"/>
</dbReference>
<dbReference type="SUPFAM" id="SSF49785">
    <property type="entry name" value="Galactose-binding domain-like"/>
    <property type="match status" value="1"/>
</dbReference>
<dbReference type="InterPro" id="IPR013783">
    <property type="entry name" value="Ig-like_fold"/>
</dbReference>
<keyword evidence="7" id="KW-1185">Reference proteome</keyword>
<dbReference type="GO" id="GO:0004252">
    <property type="term" value="F:serine-type endopeptidase activity"/>
    <property type="evidence" value="ECO:0007669"/>
    <property type="project" value="InterPro"/>
</dbReference>
<protein>
    <submittedName>
        <fullName evidence="6">Por secretion system C-terminal sorting domain-containing protein</fullName>
    </submittedName>
</protein>
<dbReference type="AlphaFoldDB" id="A0A0X3ANB4"/>
<dbReference type="InterPro" id="IPR024079">
    <property type="entry name" value="MetalloPept_cat_dom_sf"/>
</dbReference>
<feature type="domain" description="P/Homo B" evidence="4">
    <location>
        <begin position="703"/>
        <end position="810"/>
    </location>
</feature>
<dbReference type="GO" id="GO:0008237">
    <property type="term" value="F:metallopeptidase activity"/>
    <property type="evidence" value="ECO:0007669"/>
    <property type="project" value="InterPro"/>
</dbReference>
<accession>A0A0X3ANB4</accession>
<dbReference type="Pfam" id="PF01483">
    <property type="entry name" value="P_proprotein"/>
    <property type="match status" value="1"/>
</dbReference>
<evidence type="ECO:0000313" key="6">
    <source>
        <dbReference type="EMBL" id="CVK15854.1"/>
    </source>
</evidence>
<gene>
    <name evidence="6" type="ORF">Ga0061079_103165</name>
</gene>
<dbReference type="EMBL" id="FCOR01000003">
    <property type="protein sequence ID" value="CVK15854.1"/>
    <property type="molecule type" value="Genomic_DNA"/>
</dbReference>
<dbReference type="InterPro" id="IPR008979">
    <property type="entry name" value="Galactose-bd-like_sf"/>
</dbReference>
<keyword evidence="1" id="KW-0645">Protease</keyword>
<dbReference type="Pfam" id="PF13583">
    <property type="entry name" value="Reprolysin_4"/>
    <property type="match status" value="1"/>
</dbReference>
<proteinExistence type="predicted"/>
<dbReference type="InterPro" id="IPR026444">
    <property type="entry name" value="Secre_tail"/>
</dbReference>
<evidence type="ECO:0000313" key="7">
    <source>
        <dbReference type="Proteomes" id="UP000182761"/>
    </source>
</evidence>
<evidence type="ECO:0000256" key="1">
    <source>
        <dbReference type="ARBA" id="ARBA00022670"/>
    </source>
</evidence>
<dbReference type="GO" id="GO:0006508">
    <property type="term" value="P:proteolysis"/>
    <property type="evidence" value="ECO:0007669"/>
    <property type="project" value="UniProtKB-KW"/>
</dbReference>
<dbReference type="Gene3D" id="2.60.120.260">
    <property type="entry name" value="Galactose-binding domain-like"/>
    <property type="match status" value="1"/>
</dbReference>
<feature type="domain" description="Secretion system C-terminal sorting" evidence="5">
    <location>
        <begin position="833"/>
        <end position="906"/>
    </location>
</feature>
<keyword evidence="3" id="KW-0378">Hydrolase</keyword>
<evidence type="ECO:0000256" key="2">
    <source>
        <dbReference type="ARBA" id="ARBA00022729"/>
    </source>
</evidence>
<dbReference type="Gene3D" id="2.60.40.10">
    <property type="entry name" value="Immunoglobulins"/>
    <property type="match status" value="1"/>
</dbReference>
<dbReference type="Pfam" id="PF18962">
    <property type="entry name" value="Por_Secre_tail"/>
    <property type="match status" value="1"/>
</dbReference>
<dbReference type="NCBIfam" id="TIGR04183">
    <property type="entry name" value="Por_Secre_tail"/>
    <property type="match status" value="1"/>
</dbReference>
<organism evidence="6 7">
    <name type="scientific">Apibacter mensalis</name>
    <dbReference type="NCBI Taxonomy" id="1586267"/>
    <lineage>
        <taxon>Bacteria</taxon>
        <taxon>Pseudomonadati</taxon>
        <taxon>Bacteroidota</taxon>
        <taxon>Flavobacteriia</taxon>
        <taxon>Flavobacteriales</taxon>
        <taxon>Weeksellaceae</taxon>
        <taxon>Apibacter</taxon>
    </lineage>
</organism>
<evidence type="ECO:0000259" key="5">
    <source>
        <dbReference type="Pfam" id="PF18962"/>
    </source>
</evidence>
<name>A0A0X3ANB4_9FLAO</name>
<keyword evidence="2" id="KW-0732">Signal</keyword>